<dbReference type="AlphaFoldDB" id="A0A8S0Z223"/>
<dbReference type="InterPro" id="IPR006578">
    <property type="entry name" value="MADF-dom"/>
</dbReference>
<dbReference type="EMBL" id="CADEBC010000208">
    <property type="protein sequence ID" value="CAB3225838.1"/>
    <property type="molecule type" value="Genomic_DNA"/>
</dbReference>
<name>A0A8S0Z223_ARCPL</name>
<organism evidence="2 3">
    <name type="scientific">Arctia plantaginis</name>
    <name type="common">Wood tiger moth</name>
    <name type="synonym">Phalaena plantaginis</name>
    <dbReference type="NCBI Taxonomy" id="874455"/>
    <lineage>
        <taxon>Eukaryota</taxon>
        <taxon>Metazoa</taxon>
        <taxon>Ecdysozoa</taxon>
        <taxon>Arthropoda</taxon>
        <taxon>Hexapoda</taxon>
        <taxon>Insecta</taxon>
        <taxon>Pterygota</taxon>
        <taxon>Neoptera</taxon>
        <taxon>Endopterygota</taxon>
        <taxon>Lepidoptera</taxon>
        <taxon>Glossata</taxon>
        <taxon>Ditrysia</taxon>
        <taxon>Noctuoidea</taxon>
        <taxon>Erebidae</taxon>
        <taxon>Arctiinae</taxon>
        <taxon>Arctia</taxon>
    </lineage>
</organism>
<dbReference type="PROSITE" id="PS51029">
    <property type="entry name" value="MADF"/>
    <property type="match status" value="1"/>
</dbReference>
<reference evidence="2 3" key="1">
    <citation type="submission" date="2020-04" db="EMBL/GenBank/DDBJ databases">
        <authorList>
            <person name="Wallbank WR R."/>
            <person name="Pardo Diaz C."/>
            <person name="Kozak K."/>
            <person name="Martin S."/>
            <person name="Jiggins C."/>
            <person name="Moest M."/>
            <person name="Warren A I."/>
            <person name="Byers J.R.P. K."/>
            <person name="Montejo-Kovacevich G."/>
            <person name="Yen C E."/>
        </authorList>
    </citation>
    <scope>NUCLEOTIDE SEQUENCE [LARGE SCALE GENOMIC DNA]</scope>
</reference>
<gene>
    <name evidence="2" type="ORF">APLA_LOCUS2611</name>
</gene>
<dbReference type="Pfam" id="PF10545">
    <property type="entry name" value="MADF_DNA_bdg"/>
    <property type="match status" value="1"/>
</dbReference>
<protein>
    <recommendedName>
        <fullName evidence="1">MADF domain-containing protein</fullName>
    </recommendedName>
</protein>
<evidence type="ECO:0000259" key="1">
    <source>
        <dbReference type="PROSITE" id="PS51029"/>
    </source>
</evidence>
<feature type="domain" description="MADF" evidence="1">
    <location>
        <begin position="88"/>
        <end position="152"/>
    </location>
</feature>
<proteinExistence type="predicted"/>
<sequence>MIPYKSITDLLTWLCCNYTMNVTCLEHKCFGCKDKALQCKGVSKHNAAFERGCRARRTPRTMLVLVRRWLCVDGRILSSKMDNETANRLIEIDGSHSPLLDTRRKEYHNNNVREDLWDEIAKKFVQPKAALKLKIKSLLRSYRRERNKRKNK</sequence>
<comment type="caution">
    <text evidence="2">The sequence shown here is derived from an EMBL/GenBank/DDBJ whole genome shotgun (WGS) entry which is preliminary data.</text>
</comment>
<dbReference type="Proteomes" id="UP000494106">
    <property type="component" value="Unassembled WGS sequence"/>
</dbReference>
<keyword evidence="3" id="KW-1185">Reference proteome</keyword>
<accession>A0A8S0Z223</accession>
<evidence type="ECO:0000313" key="3">
    <source>
        <dbReference type="Proteomes" id="UP000494106"/>
    </source>
</evidence>
<evidence type="ECO:0000313" key="2">
    <source>
        <dbReference type="EMBL" id="CAB3225838.1"/>
    </source>
</evidence>
<dbReference type="OrthoDB" id="6877075at2759"/>